<dbReference type="Gene3D" id="1.10.630.10">
    <property type="entry name" value="Cytochrome P450"/>
    <property type="match status" value="2"/>
</dbReference>
<evidence type="ECO:0000313" key="8">
    <source>
        <dbReference type="EMBL" id="ODM86535.1"/>
    </source>
</evidence>
<reference evidence="8 9" key="1">
    <citation type="journal article" date="2016" name="Genome Biol. Evol.">
        <title>Gene Family Evolution Reflects Adaptation to Soil Environmental Stressors in the Genome of the Collembolan Orchesella cincta.</title>
        <authorList>
            <person name="Faddeeva-Vakhrusheva A."/>
            <person name="Derks M.F."/>
            <person name="Anvar S.Y."/>
            <person name="Agamennone V."/>
            <person name="Suring W."/>
            <person name="Smit S."/>
            <person name="van Straalen N.M."/>
            <person name="Roelofs D."/>
        </authorList>
    </citation>
    <scope>NUCLEOTIDE SEQUENCE [LARGE SCALE GENOMIC DNA]</scope>
    <source>
        <tissue evidence="8">Mixed pool</tissue>
    </source>
</reference>
<dbReference type="InterPro" id="IPR001128">
    <property type="entry name" value="Cyt_P450"/>
</dbReference>
<feature type="transmembrane region" description="Helical" evidence="7">
    <location>
        <begin position="6"/>
        <end position="24"/>
    </location>
</feature>
<feature type="binding site" description="axial binding residue" evidence="5">
    <location>
        <position position="427"/>
    </location>
    <ligand>
        <name>heme</name>
        <dbReference type="ChEBI" id="CHEBI:30413"/>
    </ligand>
    <ligandPart>
        <name>Fe</name>
        <dbReference type="ChEBI" id="CHEBI:18248"/>
    </ligandPart>
</feature>
<dbReference type="GO" id="GO:0006082">
    <property type="term" value="P:organic acid metabolic process"/>
    <property type="evidence" value="ECO:0007669"/>
    <property type="project" value="TreeGrafter"/>
</dbReference>
<keyword evidence="9" id="KW-1185">Reference proteome</keyword>
<evidence type="ECO:0000313" key="9">
    <source>
        <dbReference type="Proteomes" id="UP000094527"/>
    </source>
</evidence>
<dbReference type="GO" id="GO:0005737">
    <property type="term" value="C:cytoplasm"/>
    <property type="evidence" value="ECO:0007669"/>
    <property type="project" value="TreeGrafter"/>
</dbReference>
<keyword evidence="7" id="KW-0812">Transmembrane</keyword>
<evidence type="ECO:0000256" key="7">
    <source>
        <dbReference type="SAM" id="Phobius"/>
    </source>
</evidence>
<dbReference type="EMBL" id="LJIJ01008393">
    <property type="protein sequence ID" value="ODM86535.1"/>
    <property type="molecule type" value="Genomic_DNA"/>
</dbReference>
<organism evidence="8 9">
    <name type="scientific">Orchesella cincta</name>
    <name type="common">Springtail</name>
    <name type="synonym">Podura cincta</name>
    <dbReference type="NCBI Taxonomy" id="48709"/>
    <lineage>
        <taxon>Eukaryota</taxon>
        <taxon>Metazoa</taxon>
        <taxon>Ecdysozoa</taxon>
        <taxon>Arthropoda</taxon>
        <taxon>Hexapoda</taxon>
        <taxon>Collembola</taxon>
        <taxon>Entomobryomorpha</taxon>
        <taxon>Entomobryoidea</taxon>
        <taxon>Orchesellidae</taxon>
        <taxon>Orchesellinae</taxon>
        <taxon>Orchesella</taxon>
    </lineage>
</organism>
<dbReference type="PRINTS" id="PR00463">
    <property type="entry name" value="EP450I"/>
</dbReference>
<dbReference type="SUPFAM" id="SSF48264">
    <property type="entry name" value="Cytochrome P450"/>
    <property type="match status" value="1"/>
</dbReference>
<dbReference type="PRINTS" id="PR00385">
    <property type="entry name" value="P450"/>
</dbReference>
<comment type="cofactor">
    <cofactor evidence="5">
        <name>heme</name>
        <dbReference type="ChEBI" id="CHEBI:30413"/>
    </cofactor>
</comment>
<dbReference type="PANTHER" id="PTHR24300">
    <property type="entry name" value="CYTOCHROME P450 508A4-RELATED"/>
    <property type="match status" value="1"/>
</dbReference>
<proteinExistence type="inferred from homology"/>
<name>A0A1D2M0P8_ORCCI</name>
<evidence type="ECO:0000256" key="3">
    <source>
        <dbReference type="ARBA" id="ARBA00023004"/>
    </source>
</evidence>
<keyword evidence="6" id="KW-0560">Oxidoreductase</keyword>
<dbReference type="GO" id="GO:0008395">
    <property type="term" value="F:steroid hydroxylase activity"/>
    <property type="evidence" value="ECO:0007669"/>
    <property type="project" value="TreeGrafter"/>
</dbReference>
<keyword evidence="5 6" id="KW-0349">Heme</keyword>
<comment type="caution">
    <text evidence="8">The sequence shown here is derived from an EMBL/GenBank/DDBJ whole genome shotgun (WGS) entry which is preliminary data.</text>
</comment>
<dbReference type="InterPro" id="IPR036396">
    <property type="entry name" value="Cyt_P450_sf"/>
</dbReference>
<dbReference type="Proteomes" id="UP000094527">
    <property type="component" value="Unassembled WGS sequence"/>
</dbReference>
<keyword evidence="7" id="KW-0472">Membrane</keyword>
<comment type="similarity">
    <text evidence="1 6">Belongs to the cytochrome P450 family.</text>
</comment>
<dbReference type="GO" id="GO:0020037">
    <property type="term" value="F:heme binding"/>
    <property type="evidence" value="ECO:0007669"/>
    <property type="project" value="InterPro"/>
</dbReference>
<dbReference type="OrthoDB" id="2789670at2759"/>
<keyword evidence="4 6" id="KW-0503">Monooxygenase</keyword>
<dbReference type="GO" id="GO:0016712">
    <property type="term" value="F:oxidoreductase activity, acting on paired donors, with incorporation or reduction of molecular oxygen, reduced flavin or flavoprotein as one donor, and incorporation of one atom of oxygen"/>
    <property type="evidence" value="ECO:0007669"/>
    <property type="project" value="TreeGrafter"/>
</dbReference>
<dbReference type="STRING" id="48709.A0A1D2M0P8"/>
<dbReference type="GO" id="GO:0006805">
    <property type="term" value="P:xenobiotic metabolic process"/>
    <property type="evidence" value="ECO:0007669"/>
    <property type="project" value="TreeGrafter"/>
</dbReference>
<evidence type="ECO:0000256" key="5">
    <source>
        <dbReference type="PIRSR" id="PIRSR602401-1"/>
    </source>
</evidence>
<evidence type="ECO:0000256" key="6">
    <source>
        <dbReference type="RuleBase" id="RU000461"/>
    </source>
</evidence>
<sequence length="468" mass="52875">MEFFLSFTEAVLLSAALLVGFIYLRKNKRDPRYPPGPRALPFIGNAHQLGKDSLRVMQKGPRSMDPFTASTWDLKSNKKIVLQYFERNCFLNNCLFVLRTIVLNDAKLVKELFSDINSTGRALNPVTWYFGKGNGIIISQGHNWEAQRRFTLRKLRDFGVLKSSIEDYVTEEATALIKSFERKVGQPISGTRLFNGPIVNTLWRVVSSENNDWDSPVKPEILQRAESVMESVNFTAVSGLFFAPFLRYIAPDHYLVEMENTTDPSSSFYKEQGEKNLQAIVGDLFVAGSETSSNSLSFATLYLSQHLETQRKAQAELDRVVGLDRQVFLSDKPALPYIEAILLETFRLSSIVAMGVPHRMLADTMFHGYFLPKGATVIANLYAIHHDTKTWGPDVNEFRPERFLNEDETQVVRHDSLIPFSAGRRQCLGEGLARDSLFLFVASILQKFVIEPDPACPYVDIDTSSVSC</sequence>
<evidence type="ECO:0000256" key="2">
    <source>
        <dbReference type="ARBA" id="ARBA00022723"/>
    </source>
</evidence>
<dbReference type="PROSITE" id="PS00086">
    <property type="entry name" value="CYTOCHROME_P450"/>
    <property type="match status" value="1"/>
</dbReference>
<dbReference type="PANTHER" id="PTHR24300:SF375">
    <property type="entry name" value="CYTOCHROME P450 FAMILY"/>
    <property type="match status" value="1"/>
</dbReference>
<evidence type="ECO:0000256" key="4">
    <source>
        <dbReference type="ARBA" id="ARBA00023033"/>
    </source>
</evidence>
<evidence type="ECO:0000256" key="1">
    <source>
        <dbReference type="ARBA" id="ARBA00010617"/>
    </source>
</evidence>
<dbReference type="OMA" id="VDFKGSC"/>
<dbReference type="InterPro" id="IPR050182">
    <property type="entry name" value="Cytochrome_P450_fam2"/>
</dbReference>
<dbReference type="GO" id="GO:0005506">
    <property type="term" value="F:iron ion binding"/>
    <property type="evidence" value="ECO:0007669"/>
    <property type="project" value="InterPro"/>
</dbReference>
<gene>
    <name evidence="8" type="ORF">Ocin01_20147</name>
</gene>
<keyword evidence="3 5" id="KW-0408">Iron</keyword>
<protein>
    <submittedName>
        <fullName evidence="8">Cytochrome P450 2J6</fullName>
    </submittedName>
</protein>
<dbReference type="InterPro" id="IPR017972">
    <property type="entry name" value="Cyt_P450_CS"/>
</dbReference>
<accession>A0A1D2M0P8</accession>
<dbReference type="AlphaFoldDB" id="A0A1D2M0P8"/>
<dbReference type="InterPro" id="IPR002401">
    <property type="entry name" value="Cyt_P450_E_grp-I"/>
</dbReference>
<dbReference type="Pfam" id="PF00067">
    <property type="entry name" value="p450"/>
    <property type="match status" value="2"/>
</dbReference>
<keyword evidence="2 5" id="KW-0479">Metal-binding</keyword>
<keyword evidence="7" id="KW-1133">Transmembrane helix</keyword>